<name>A0A914S5D8_PAREQ</name>
<evidence type="ECO:0000313" key="2">
    <source>
        <dbReference type="WBParaSite" id="PEQ_0001354701-mRNA-1"/>
    </source>
</evidence>
<dbReference type="AlphaFoldDB" id="A0A914S5D8"/>
<organism evidence="1 2">
    <name type="scientific">Parascaris equorum</name>
    <name type="common">Equine roundworm</name>
    <dbReference type="NCBI Taxonomy" id="6256"/>
    <lineage>
        <taxon>Eukaryota</taxon>
        <taxon>Metazoa</taxon>
        <taxon>Ecdysozoa</taxon>
        <taxon>Nematoda</taxon>
        <taxon>Chromadorea</taxon>
        <taxon>Rhabditida</taxon>
        <taxon>Spirurina</taxon>
        <taxon>Ascaridomorpha</taxon>
        <taxon>Ascaridoidea</taxon>
        <taxon>Ascarididae</taxon>
        <taxon>Parascaris</taxon>
    </lineage>
</organism>
<dbReference type="Proteomes" id="UP000887564">
    <property type="component" value="Unplaced"/>
</dbReference>
<sequence length="79" mass="9137">MANGASRGANSEQHFREFLEKVNGHDWVVVRNMIGLDYEHQTNYTLTITAMNDVVPRFTVDRFTGTIEEEQTPSEFMQK</sequence>
<proteinExistence type="predicted"/>
<evidence type="ECO:0000313" key="1">
    <source>
        <dbReference type="Proteomes" id="UP000887564"/>
    </source>
</evidence>
<reference evidence="2" key="1">
    <citation type="submission" date="2022-11" db="UniProtKB">
        <authorList>
            <consortium name="WormBaseParasite"/>
        </authorList>
    </citation>
    <scope>IDENTIFICATION</scope>
</reference>
<protein>
    <submittedName>
        <fullName evidence="2">Uncharacterized protein</fullName>
    </submittedName>
</protein>
<dbReference type="WBParaSite" id="PEQ_0001354701-mRNA-1">
    <property type="protein sequence ID" value="PEQ_0001354701-mRNA-1"/>
    <property type="gene ID" value="PEQ_0001354701"/>
</dbReference>
<keyword evidence="1" id="KW-1185">Reference proteome</keyword>
<accession>A0A914S5D8</accession>